<dbReference type="CDD" id="cd07379">
    <property type="entry name" value="MPP_239FB"/>
    <property type="match status" value="1"/>
</dbReference>
<dbReference type="InterPro" id="IPR029052">
    <property type="entry name" value="Metallo-depent_PP-like"/>
</dbReference>
<dbReference type="SUPFAM" id="SSF56300">
    <property type="entry name" value="Metallo-dependent phosphatases"/>
    <property type="match status" value="1"/>
</dbReference>
<dbReference type="PANTHER" id="PTHR12905:SF0">
    <property type="entry name" value="CALCINEURIN-LIKE PHOSPHOESTERASE DOMAIN-CONTAINING PROTEIN"/>
    <property type="match status" value="1"/>
</dbReference>
<sequence>MKLVCIADTHTREERLQIPSGDVLIHAGDFSEAGTFRETKAFLTWFAHQPHPYKIVVPGNHDFFLQNENFEKLASYLKDIHLLINNSVIIEGQHFWGSPNTSLGKPWAFGLEPNEIEQHWKQIPRQANVIITHNPPYDILDHTKDHRVGCPYLKKEVQDIQPKFHIFGHAHDNYGKIKLGETTYINATSFDDKYTTPNAPMVVNL</sequence>
<organism evidence="2 3">
    <name type="scientific">Mesonia profundi</name>
    <dbReference type="NCBI Taxonomy" id="3070998"/>
    <lineage>
        <taxon>Bacteria</taxon>
        <taxon>Pseudomonadati</taxon>
        <taxon>Bacteroidota</taxon>
        <taxon>Flavobacteriia</taxon>
        <taxon>Flavobacteriales</taxon>
        <taxon>Flavobacteriaceae</taxon>
        <taxon>Mesonia</taxon>
    </lineage>
</organism>
<evidence type="ECO:0000313" key="2">
    <source>
        <dbReference type="EMBL" id="MDQ7916975.1"/>
    </source>
</evidence>
<evidence type="ECO:0000313" key="3">
    <source>
        <dbReference type="Proteomes" id="UP001230915"/>
    </source>
</evidence>
<protein>
    <submittedName>
        <fullName evidence="2">Metallophosphatase domain-containing protein</fullName>
    </submittedName>
</protein>
<accession>A0ABU1A057</accession>
<dbReference type="Pfam" id="PF00149">
    <property type="entry name" value="Metallophos"/>
    <property type="match status" value="1"/>
</dbReference>
<dbReference type="InterPro" id="IPR004843">
    <property type="entry name" value="Calcineurin-like_PHP"/>
</dbReference>
<dbReference type="Gene3D" id="3.60.21.10">
    <property type="match status" value="1"/>
</dbReference>
<dbReference type="EMBL" id="JAVHUL010000010">
    <property type="protein sequence ID" value="MDQ7916975.1"/>
    <property type="molecule type" value="Genomic_DNA"/>
</dbReference>
<dbReference type="PANTHER" id="PTHR12905">
    <property type="entry name" value="METALLOPHOSPHOESTERASE"/>
    <property type="match status" value="1"/>
</dbReference>
<keyword evidence="3" id="KW-1185">Reference proteome</keyword>
<dbReference type="RefSeq" id="WP_308863651.1">
    <property type="nucleotide sequence ID" value="NZ_JAVHUL010000010.1"/>
</dbReference>
<name>A0ABU1A057_9FLAO</name>
<dbReference type="Proteomes" id="UP001230915">
    <property type="component" value="Unassembled WGS sequence"/>
</dbReference>
<proteinExistence type="predicted"/>
<dbReference type="InterPro" id="IPR051693">
    <property type="entry name" value="UPF0046_metallophosphoest"/>
</dbReference>
<evidence type="ECO:0000259" key="1">
    <source>
        <dbReference type="Pfam" id="PF00149"/>
    </source>
</evidence>
<feature type="domain" description="Calcineurin-like phosphoesterase" evidence="1">
    <location>
        <begin position="1"/>
        <end position="172"/>
    </location>
</feature>
<gene>
    <name evidence="2" type="ORF">RBU60_05255</name>
</gene>
<reference evidence="2 3" key="1">
    <citation type="submission" date="2023-08" db="EMBL/GenBank/DDBJ databases">
        <title>Mesonia sp. MT50, isolated from deep-sea sediment of the Mariana Trench.</title>
        <authorList>
            <person name="Fu H."/>
        </authorList>
    </citation>
    <scope>NUCLEOTIDE SEQUENCE [LARGE SCALE GENOMIC DNA]</scope>
    <source>
        <strain evidence="2 3">MT50</strain>
    </source>
</reference>
<comment type="caution">
    <text evidence="2">The sequence shown here is derived from an EMBL/GenBank/DDBJ whole genome shotgun (WGS) entry which is preliminary data.</text>
</comment>